<dbReference type="GO" id="GO:0016787">
    <property type="term" value="F:hydrolase activity"/>
    <property type="evidence" value="ECO:0007669"/>
    <property type="project" value="UniProtKB-KW"/>
</dbReference>
<dbReference type="PANTHER" id="PTHR48081">
    <property type="entry name" value="AB HYDROLASE SUPERFAMILY PROTEIN C4A8.06C"/>
    <property type="match status" value="1"/>
</dbReference>
<dbReference type="InterPro" id="IPR013094">
    <property type="entry name" value="AB_hydrolase_3"/>
</dbReference>
<accession>A0A7Z0D235</accession>
<organism evidence="3 4">
    <name type="scientific">Spelaeicoccus albus</name>
    <dbReference type="NCBI Taxonomy" id="1280376"/>
    <lineage>
        <taxon>Bacteria</taxon>
        <taxon>Bacillati</taxon>
        <taxon>Actinomycetota</taxon>
        <taxon>Actinomycetes</taxon>
        <taxon>Micrococcales</taxon>
        <taxon>Brevibacteriaceae</taxon>
        <taxon>Spelaeicoccus</taxon>
    </lineage>
</organism>
<dbReference type="Proteomes" id="UP000539111">
    <property type="component" value="Unassembled WGS sequence"/>
</dbReference>
<keyword evidence="1 3" id="KW-0378">Hydrolase</keyword>
<dbReference type="AlphaFoldDB" id="A0A7Z0D235"/>
<evidence type="ECO:0000313" key="3">
    <source>
        <dbReference type="EMBL" id="NYI67453.1"/>
    </source>
</evidence>
<evidence type="ECO:0000256" key="1">
    <source>
        <dbReference type="ARBA" id="ARBA00022801"/>
    </source>
</evidence>
<dbReference type="Gene3D" id="3.40.50.1820">
    <property type="entry name" value="alpha/beta hydrolase"/>
    <property type="match status" value="1"/>
</dbReference>
<evidence type="ECO:0000259" key="2">
    <source>
        <dbReference type="Pfam" id="PF07859"/>
    </source>
</evidence>
<feature type="domain" description="Alpha/beta hydrolase fold-3" evidence="2">
    <location>
        <begin position="98"/>
        <end position="316"/>
    </location>
</feature>
<dbReference type="Pfam" id="PF07859">
    <property type="entry name" value="Abhydrolase_3"/>
    <property type="match status" value="1"/>
</dbReference>
<dbReference type="PANTHER" id="PTHR48081:SF8">
    <property type="entry name" value="ALPHA_BETA HYDROLASE FOLD-3 DOMAIN-CONTAINING PROTEIN-RELATED"/>
    <property type="match status" value="1"/>
</dbReference>
<dbReference type="EC" id="3.1.1.-" evidence="3"/>
<dbReference type="SUPFAM" id="SSF53474">
    <property type="entry name" value="alpha/beta-Hydrolases"/>
    <property type="match status" value="1"/>
</dbReference>
<dbReference type="InterPro" id="IPR029058">
    <property type="entry name" value="AB_hydrolase_fold"/>
</dbReference>
<gene>
    <name evidence="3" type="ORF">BJY26_001759</name>
</gene>
<dbReference type="EMBL" id="JACBZP010000001">
    <property type="protein sequence ID" value="NYI67453.1"/>
    <property type="molecule type" value="Genomic_DNA"/>
</dbReference>
<sequence>MASVPAYVRDALTPGMYEVLDHQLARAAERRGVDSAPGGDRSARLAVMRADYRAERSFWNEGGPQMASTYDGHVHAAGVDVPIRIYRPTAAESLPAIAYFHGGGFNVGDLDTHDRIMRVLADKSGAAVVGVDYTLSPEARFPQALHECAGVVAHLAAEGQRYGIEPSRLVVAGDSAGSMLSMGTVLLLRDGPAEAGLRADAAAAAFASIRGMLLYYGGHGLRDSATSRLYGGFWDGMGKRELGDVDAFHFNDAAERSSPYIDHLSADLSRDLPAAFIVGAELDPLADDGRALAAMLARNGREVDFRMVPGVLHSFLHFGRMLDEANEELARGAEFARAHL</sequence>
<keyword evidence="4" id="KW-1185">Reference proteome</keyword>
<evidence type="ECO:0000313" key="4">
    <source>
        <dbReference type="Proteomes" id="UP000539111"/>
    </source>
</evidence>
<dbReference type="RefSeq" id="WP_237249171.1">
    <property type="nucleotide sequence ID" value="NZ_JACBZP010000001.1"/>
</dbReference>
<proteinExistence type="predicted"/>
<dbReference type="InterPro" id="IPR050300">
    <property type="entry name" value="GDXG_lipolytic_enzyme"/>
</dbReference>
<name>A0A7Z0D235_9MICO</name>
<comment type="caution">
    <text evidence="3">The sequence shown here is derived from an EMBL/GenBank/DDBJ whole genome shotgun (WGS) entry which is preliminary data.</text>
</comment>
<reference evidence="3 4" key="1">
    <citation type="submission" date="2020-07" db="EMBL/GenBank/DDBJ databases">
        <title>Sequencing the genomes of 1000 actinobacteria strains.</title>
        <authorList>
            <person name="Klenk H.-P."/>
        </authorList>
    </citation>
    <scope>NUCLEOTIDE SEQUENCE [LARGE SCALE GENOMIC DNA]</scope>
    <source>
        <strain evidence="3 4">DSM 26341</strain>
    </source>
</reference>
<protein>
    <submittedName>
        <fullName evidence="3">Acetyl esterase</fullName>
        <ecNumber evidence="3">3.1.1.-</ecNumber>
    </submittedName>
</protein>